<dbReference type="CDD" id="cd04590">
    <property type="entry name" value="CBS_pair_CorC_HlyC_assoc"/>
    <property type="match status" value="1"/>
</dbReference>
<dbReference type="Gene3D" id="3.30.465.10">
    <property type="match status" value="1"/>
</dbReference>
<evidence type="ECO:0000256" key="5">
    <source>
        <dbReference type="ARBA" id="ARBA00022737"/>
    </source>
</evidence>
<dbReference type="SUPFAM" id="SSF54631">
    <property type="entry name" value="CBS-domain pair"/>
    <property type="match status" value="1"/>
</dbReference>
<reference evidence="14 15" key="1">
    <citation type="submission" date="2018-06" db="EMBL/GenBank/DDBJ databases">
        <authorList>
            <consortium name="Pathogen Informatics"/>
            <person name="Doyle S."/>
        </authorList>
    </citation>
    <scope>NUCLEOTIDE SEQUENCE [LARGE SCALE GENOMIC DNA]</scope>
    <source>
        <strain evidence="14 15">NCTC11370</strain>
    </source>
</reference>
<accession>A0A377G6B8</accession>
<dbReference type="Pfam" id="PF00571">
    <property type="entry name" value="CBS"/>
    <property type="match status" value="2"/>
</dbReference>
<protein>
    <submittedName>
        <fullName evidence="14">Mg2+ and Co2+ transporter CorB</fullName>
    </submittedName>
</protein>
<comment type="similarity">
    <text evidence="2">Belongs to the UPF0053 family.</text>
</comment>
<evidence type="ECO:0000259" key="12">
    <source>
        <dbReference type="PROSITE" id="PS51371"/>
    </source>
</evidence>
<evidence type="ECO:0000256" key="7">
    <source>
        <dbReference type="ARBA" id="ARBA00023122"/>
    </source>
</evidence>
<keyword evidence="15" id="KW-1185">Reference proteome</keyword>
<dbReference type="Pfam" id="PF03471">
    <property type="entry name" value="CorC_HlyC"/>
    <property type="match status" value="1"/>
</dbReference>
<feature type="transmembrane region" description="Helical" evidence="11">
    <location>
        <begin position="6"/>
        <end position="29"/>
    </location>
</feature>
<keyword evidence="4 10" id="KW-0812">Transmembrane</keyword>
<evidence type="ECO:0000256" key="9">
    <source>
        <dbReference type="PROSITE-ProRule" id="PRU00703"/>
    </source>
</evidence>
<dbReference type="Pfam" id="PF01595">
    <property type="entry name" value="CNNM"/>
    <property type="match status" value="1"/>
</dbReference>
<organism evidence="14 15">
    <name type="scientific">Fluoribacter dumoffii</name>
    <dbReference type="NCBI Taxonomy" id="463"/>
    <lineage>
        <taxon>Bacteria</taxon>
        <taxon>Pseudomonadati</taxon>
        <taxon>Pseudomonadota</taxon>
        <taxon>Gammaproteobacteria</taxon>
        <taxon>Legionellales</taxon>
        <taxon>Legionellaceae</taxon>
        <taxon>Fluoribacter</taxon>
    </lineage>
</organism>
<evidence type="ECO:0000313" key="14">
    <source>
        <dbReference type="EMBL" id="STO20199.1"/>
    </source>
</evidence>
<evidence type="ECO:0000256" key="1">
    <source>
        <dbReference type="ARBA" id="ARBA00004651"/>
    </source>
</evidence>
<dbReference type="Proteomes" id="UP000254554">
    <property type="component" value="Unassembled WGS sequence"/>
</dbReference>
<sequence length="422" mass="47278">MSYHLSTLFIILLFLIFLAAFFSGTEIGMMSINRYKLKHLVKKENKQAVRVNQILSRPDRLLSVVLIGNTFANILASTIATLIGQHIYGDAGIAIATVLLTLIILVFAEMIPKTFAAIYPQKVAFATSLPLQILQLIFAPLVYITSFMSNGVLRLFRVSLDKAQKESLTGEELRSVVHEAGGLLPIEHKSMLISLLDLETATVEDIMIPKSDIVGIDIEEPWSEILYQLETAKHTRLPLYRDSIDELVGMIHVRDVLNLAIENELDLESLLEVADKPYYIPEATPLNLQILNFRKMKRRSSFVVDEYGNIQGLVTMEDILEEIVGEFTTDVAALSRGITPQSDGSVIVDAGLTLRHLNRLMGWQLPMIGPKTLSGLIVEHLGYIPPPDSCLTIENYRMEVLKVGDNTIKSLRVFKINKKKHK</sequence>
<dbReference type="InterPro" id="IPR016169">
    <property type="entry name" value="FAD-bd_PCMH_sub2"/>
</dbReference>
<comment type="subcellular location">
    <subcellularLocation>
        <location evidence="1">Cell membrane</location>
        <topology evidence="1">Multi-pass membrane protein</topology>
    </subcellularLocation>
</comment>
<dbReference type="InterPro" id="IPR002550">
    <property type="entry name" value="CNNM"/>
</dbReference>
<dbReference type="AlphaFoldDB" id="A0A377G6B8"/>
<feature type="domain" description="CBS" evidence="12">
    <location>
        <begin position="273"/>
        <end position="331"/>
    </location>
</feature>
<dbReference type="OrthoDB" id="9797674at2"/>
<dbReference type="SUPFAM" id="SSF56176">
    <property type="entry name" value="FAD-binding/transporter-associated domain-like"/>
    <property type="match status" value="1"/>
</dbReference>
<evidence type="ECO:0000313" key="15">
    <source>
        <dbReference type="Proteomes" id="UP000254554"/>
    </source>
</evidence>
<evidence type="ECO:0000256" key="2">
    <source>
        <dbReference type="ARBA" id="ARBA00006337"/>
    </source>
</evidence>
<keyword evidence="3" id="KW-1003">Cell membrane</keyword>
<gene>
    <name evidence="14" type="primary">yfjD</name>
    <name evidence="14" type="ORF">NCTC11370_00246</name>
</gene>
<proteinExistence type="inferred from homology"/>
<dbReference type="InterPro" id="IPR046342">
    <property type="entry name" value="CBS_dom_sf"/>
</dbReference>
<dbReference type="PROSITE" id="PS51371">
    <property type="entry name" value="CBS"/>
    <property type="match status" value="2"/>
</dbReference>
<dbReference type="RefSeq" id="WP_010652410.1">
    <property type="nucleotide sequence ID" value="NZ_JAPHOO010000002.1"/>
</dbReference>
<keyword evidence="6 10" id="KW-1133">Transmembrane helix</keyword>
<evidence type="ECO:0000256" key="8">
    <source>
        <dbReference type="ARBA" id="ARBA00023136"/>
    </source>
</evidence>
<dbReference type="EMBL" id="UGGT01000001">
    <property type="protein sequence ID" value="STO20199.1"/>
    <property type="molecule type" value="Genomic_DNA"/>
</dbReference>
<feature type="transmembrane region" description="Helical" evidence="11">
    <location>
        <begin position="91"/>
        <end position="111"/>
    </location>
</feature>
<evidence type="ECO:0000256" key="6">
    <source>
        <dbReference type="ARBA" id="ARBA00022989"/>
    </source>
</evidence>
<dbReference type="SMART" id="SM01091">
    <property type="entry name" value="CorC_HlyC"/>
    <property type="match status" value="1"/>
</dbReference>
<keyword evidence="7 9" id="KW-0129">CBS domain</keyword>
<dbReference type="PROSITE" id="PS51846">
    <property type="entry name" value="CNNM"/>
    <property type="match status" value="1"/>
</dbReference>
<feature type="domain" description="CBS" evidence="12">
    <location>
        <begin position="207"/>
        <end position="267"/>
    </location>
</feature>
<dbReference type="InterPro" id="IPR000644">
    <property type="entry name" value="CBS_dom"/>
</dbReference>
<feature type="transmembrane region" description="Helical" evidence="11">
    <location>
        <begin position="61"/>
        <end position="85"/>
    </location>
</feature>
<keyword evidence="8 10" id="KW-0472">Membrane</keyword>
<evidence type="ECO:0000259" key="13">
    <source>
        <dbReference type="PROSITE" id="PS51846"/>
    </source>
</evidence>
<dbReference type="PANTHER" id="PTHR22777">
    <property type="entry name" value="HEMOLYSIN-RELATED"/>
    <property type="match status" value="1"/>
</dbReference>
<evidence type="ECO:0000256" key="10">
    <source>
        <dbReference type="PROSITE-ProRule" id="PRU01193"/>
    </source>
</evidence>
<evidence type="ECO:0000256" key="3">
    <source>
        <dbReference type="ARBA" id="ARBA00022475"/>
    </source>
</evidence>
<dbReference type="Gene3D" id="3.10.580.10">
    <property type="entry name" value="CBS-domain"/>
    <property type="match status" value="1"/>
</dbReference>
<keyword evidence="5" id="KW-0677">Repeat</keyword>
<dbReference type="NCBIfam" id="NF008604">
    <property type="entry name" value="PRK11573.1"/>
    <property type="match status" value="1"/>
</dbReference>
<dbReference type="InterPro" id="IPR036318">
    <property type="entry name" value="FAD-bd_PCMH-like_sf"/>
</dbReference>
<dbReference type="SMART" id="SM00116">
    <property type="entry name" value="CBS"/>
    <property type="match status" value="2"/>
</dbReference>
<dbReference type="GeneID" id="93291295"/>
<name>A0A377G6B8_9GAMM</name>
<dbReference type="GO" id="GO:0050660">
    <property type="term" value="F:flavin adenine dinucleotide binding"/>
    <property type="evidence" value="ECO:0007669"/>
    <property type="project" value="InterPro"/>
</dbReference>
<dbReference type="InterPro" id="IPR005170">
    <property type="entry name" value="Transptr-assoc_dom"/>
</dbReference>
<feature type="transmembrane region" description="Helical" evidence="11">
    <location>
        <begin position="123"/>
        <end position="144"/>
    </location>
</feature>
<dbReference type="STRING" id="1094715.GCA_000236165_00247"/>
<feature type="domain" description="CNNM transmembrane" evidence="13">
    <location>
        <begin position="1"/>
        <end position="200"/>
    </location>
</feature>
<dbReference type="InterPro" id="IPR044751">
    <property type="entry name" value="Ion_transp-like_CBS"/>
</dbReference>
<dbReference type="PANTHER" id="PTHR22777:SF32">
    <property type="entry name" value="UPF0053 INNER MEMBRANE PROTEIN YFJD"/>
    <property type="match status" value="1"/>
</dbReference>
<evidence type="ECO:0000256" key="11">
    <source>
        <dbReference type="SAM" id="Phobius"/>
    </source>
</evidence>
<dbReference type="GO" id="GO:0005886">
    <property type="term" value="C:plasma membrane"/>
    <property type="evidence" value="ECO:0007669"/>
    <property type="project" value="UniProtKB-SubCell"/>
</dbReference>
<evidence type="ECO:0000256" key="4">
    <source>
        <dbReference type="ARBA" id="ARBA00022692"/>
    </source>
</evidence>